<feature type="domain" description="Flagellar M-ring N-terminal" evidence="12">
    <location>
        <begin position="51"/>
        <end position="226"/>
    </location>
</feature>
<dbReference type="PIRSF" id="PIRSF004862">
    <property type="entry name" value="FliF"/>
    <property type="match status" value="1"/>
</dbReference>
<feature type="transmembrane region" description="Helical" evidence="11">
    <location>
        <begin position="28"/>
        <end position="48"/>
    </location>
</feature>
<evidence type="ECO:0000256" key="9">
    <source>
        <dbReference type="PIRNR" id="PIRNR004862"/>
    </source>
</evidence>
<dbReference type="Pfam" id="PF01514">
    <property type="entry name" value="YscJ_FliF"/>
    <property type="match status" value="1"/>
</dbReference>
<evidence type="ECO:0000256" key="4">
    <source>
        <dbReference type="ARBA" id="ARBA00022475"/>
    </source>
</evidence>
<gene>
    <name evidence="14" type="ORF">BLITH_0850</name>
</gene>
<dbReference type="GO" id="GO:0003774">
    <property type="term" value="F:cytoskeletal motor activity"/>
    <property type="evidence" value="ECO:0007669"/>
    <property type="project" value="InterPro"/>
</dbReference>
<dbReference type="PANTHER" id="PTHR30046:SF0">
    <property type="entry name" value="FLAGELLAR M-RING PROTEIN"/>
    <property type="match status" value="1"/>
</dbReference>
<reference evidence="14 15" key="1">
    <citation type="submission" date="2017-08" db="EMBL/GenBank/DDBJ databases">
        <title>Burning lignite coal seam in the remote Altai Mountains harbors a hydrogen-driven thermophilic microbial community.</title>
        <authorList>
            <person name="Kadnikov V.V."/>
            <person name="Mardanov A.V."/>
            <person name="Ivasenko D."/>
            <person name="Beletsky A.V."/>
            <person name="Karnachuk O.V."/>
            <person name="Ravin N.V."/>
        </authorList>
    </citation>
    <scope>NUCLEOTIDE SEQUENCE [LARGE SCALE GENOMIC DNA]</scope>
    <source>
        <strain evidence="14">AL31</strain>
    </source>
</reference>
<keyword evidence="14" id="KW-0966">Cell projection</keyword>
<evidence type="ECO:0000313" key="14">
    <source>
        <dbReference type="EMBL" id="PTQ52671.1"/>
    </source>
</evidence>
<evidence type="ECO:0000313" key="15">
    <source>
        <dbReference type="Proteomes" id="UP000244016"/>
    </source>
</evidence>
<keyword evidence="14" id="KW-0969">Cilium</keyword>
<dbReference type="GO" id="GO:0009431">
    <property type="term" value="C:bacterial-type flagellum basal body, MS ring"/>
    <property type="evidence" value="ECO:0007669"/>
    <property type="project" value="InterPro"/>
</dbReference>
<evidence type="ECO:0000259" key="13">
    <source>
        <dbReference type="Pfam" id="PF08345"/>
    </source>
</evidence>
<feature type="domain" description="Flagellar M-ring C-terminal" evidence="13">
    <location>
        <begin position="258"/>
        <end position="396"/>
    </location>
</feature>
<evidence type="ECO:0000256" key="10">
    <source>
        <dbReference type="SAM" id="MobiDB-lite"/>
    </source>
</evidence>
<comment type="similarity">
    <text evidence="3 9">Belongs to the FliF family.</text>
</comment>
<dbReference type="Pfam" id="PF08345">
    <property type="entry name" value="YscJ_FliF_C"/>
    <property type="match status" value="1"/>
</dbReference>
<keyword evidence="7 11" id="KW-0472">Membrane</keyword>
<comment type="function">
    <text evidence="9">The M ring may be actively involved in energy transduction.</text>
</comment>
<name>A0A2T5G906_9BACL</name>
<feature type="compositionally biased region" description="Low complexity" evidence="10">
    <location>
        <begin position="309"/>
        <end position="322"/>
    </location>
</feature>
<dbReference type="GO" id="GO:0071973">
    <property type="term" value="P:bacterial-type flagellum-dependent cell motility"/>
    <property type="evidence" value="ECO:0007669"/>
    <property type="project" value="InterPro"/>
</dbReference>
<accession>A0A2T5G906</accession>
<dbReference type="Proteomes" id="UP000244016">
    <property type="component" value="Unassembled WGS sequence"/>
</dbReference>
<evidence type="ECO:0000256" key="5">
    <source>
        <dbReference type="ARBA" id="ARBA00022692"/>
    </source>
</evidence>
<sequence>MGEFGQSIRQIASRLVSWYRSLSRGARIVGIFGLIFFLLLLLYVLYVGNHVDYVPAYRNLSERETGEIAARLKELGVRYRITPDGRGIDVERDRATEVKVALAKEGIPHQGTISLEDLLKGSPFGYSEREFNALTREARQNALRNLLVRGIQGIRDAQVLLVEPEPSIWVSDVPQSASASVVLTLEPGVVLTPEQVRAIYHLIAHSVPNLPVENIALTDQSGRLLDPGDGVGGVDQMLAVRRRLEQETQQSIERLLAPMLAGRGEATVQVTLALDFSKEQREEQRVEPQGSGDTGVVLSRETQEETWRGAAPPAAGVPGVGANEPPTYQAQAEGGGGGEGSKRSERVNYEVTRIHQVREAQPFRVRSVAVNVAVGLPDPAAPEAQKLKEDIQAAVGQVAGALVDAPGGSAQATVLLYAQASRPEQAPGTAPGGWPGGAWVWAFGVGLLLLLGGGFLFLRRRRMGISVPPAPVAEVTPKEPAGSEEPLVLEVSDEERMLRQLARLAEERPKEFAQILRAWLKEEA</sequence>
<dbReference type="InterPro" id="IPR013556">
    <property type="entry name" value="Flag_M-ring_C"/>
</dbReference>
<keyword evidence="5 11" id="KW-0812">Transmembrane</keyword>
<dbReference type="GO" id="GO:0005886">
    <property type="term" value="C:plasma membrane"/>
    <property type="evidence" value="ECO:0007669"/>
    <property type="project" value="UniProtKB-SubCell"/>
</dbReference>
<evidence type="ECO:0000256" key="8">
    <source>
        <dbReference type="ARBA" id="ARBA00023143"/>
    </source>
</evidence>
<dbReference type="PRINTS" id="PR01009">
    <property type="entry name" value="FLGMRINGFLIF"/>
</dbReference>
<evidence type="ECO:0000256" key="2">
    <source>
        <dbReference type="ARBA" id="ARBA00004651"/>
    </source>
</evidence>
<evidence type="ECO:0000256" key="3">
    <source>
        <dbReference type="ARBA" id="ARBA00007971"/>
    </source>
</evidence>
<dbReference type="AlphaFoldDB" id="A0A2T5G906"/>
<keyword evidence="14" id="KW-0282">Flagellum</keyword>
<comment type="caution">
    <text evidence="14">The sequence shown here is derived from an EMBL/GenBank/DDBJ whole genome shotgun (WGS) entry which is preliminary data.</text>
</comment>
<evidence type="ECO:0000256" key="6">
    <source>
        <dbReference type="ARBA" id="ARBA00022989"/>
    </source>
</evidence>
<keyword evidence="4" id="KW-1003">Cell membrane</keyword>
<organism evidence="14 15">
    <name type="scientific">Brockia lithotrophica</name>
    <dbReference type="NCBI Taxonomy" id="933949"/>
    <lineage>
        <taxon>Bacteria</taxon>
        <taxon>Bacillati</taxon>
        <taxon>Bacillota</taxon>
        <taxon>Bacilli</taxon>
        <taxon>Bacillales</taxon>
        <taxon>Bacillales Family X. Incertae Sedis</taxon>
        <taxon>Brockia</taxon>
    </lineage>
</organism>
<proteinExistence type="inferred from homology"/>
<dbReference type="Gene3D" id="3.30.300.30">
    <property type="match status" value="1"/>
</dbReference>
<evidence type="ECO:0000256" key="7">
    <source>
        <dbReference type="ARBA" id="ARBA00023136"/>
    </source>
</evidence>
<dbReference type="NCBIfam" id="TIGR00206">
    <property type="entry name" value="fliF"/>
    <property type="match status" value="1"/>
</dbReference>
<keyword evidence="6 11" id="KW-1133">Transmembrane helix</keyword>
<dbReference type="InterPro" id="IPR045851">
    <property type="entry name" value="AMP-bd_C_sf"/>
</dbReference>
<dbReference type="InterPro" id="IPR043427">
    <property type="entry name" value="YscJ/FliF"/>
</dbReference>
<dbReference type="PANTHER" id="PTHR30046">
    <property type="entry name" value="FLAGELLAR M-RING PROTEIN"/>
    <property type="match status" value="1"/>
</dbReference>
<dbReference type="EMBL" id="PEBW01000002">
    <property type="protein sequence ID" value="PTQ52671.1"/>
    <property type="molecule type" value="Genomic_DNA"/>
</dbReference>
<feature type="transmembrane region" description="Helical" evidence="11">
    <location>
        <begin position="438"/>
        <end position="458"/>
    </location>
</feature>
<keyword evidence="8 9" id="KW-0975">Bacterial flagellum</keyword>
<protein>
    <recommendedName>
        <fullName evidence="9">Flagellar M-ring protein</fullName>
    </recommendedName>
</protein>
<evidence type="ECO:0000259" key="12">
    <source>
        <dbReference type="Pfam" id="PF01514"/>
    </source>
</evidence>
<evidence type="ECO:0000256" key="1">
    <source>
        <dbReference type="ARBA" id="ARBA00004117"/>
    </source>
</evidence>
<feature type="region of interest" description="Disordered" evidence="10">
    <location>
        <begin position="279"/>
        <end position="344"/>
    </location>
</feature>
<evidence type="ECO:0000256" key="11">
    <source>
        <dbReference type="SAM" id="Phobius"/>
    </source>
</evidence>
<comment type="subcellular location">
    <subcellularLocation>
        <location evidence="1 9">Bacterial flagellum basal body</location>
    </subcellularLocation>
    <subcellularLocation>
        <location evidence="2">Cell membrane</location>
        <topology evidence="2">Multi-pass membrane protein</topology>
    </subcellularLocation>
</comment>
<dbReference type="InterPro" id="IPR006182">
    <property type="entry name" value="FliF_N_dom"/>
</dbReference>
<dbReference type="InterPro" id="IPR000067">
    <property type="entry name" value="FlgMring_FliF"/>
</dbReference>